<evidence type="ECO:0000313" key="1">
    <source>
        <dbReference type="EMBL" id="CDW39675.1"/>
    </source>
</evidence>
<organism evidence="1">
    <name type="scientific">Lepeophtheirus salmonis</name>
    <name type="common">Salmon louse</name>
    <name type="synonym">Caligus salmonis</name>
    <dbReference type="NCBI Taxonomy" id="72036"/>
    <lineage>
        <taxon>Eukaryota</taxon>
        <taxon>Metazoa</taxon>
        <taxon>Ecdysozoa</taxon>
        <taxon>Arthropoda</taxon>
        <taxon>Crustacea</taxon>
        <taxon>Multicrustacea</taxon>
        <taxon>Hexanauplia</taxon>
        <taxon>Copepoda</taxon>
        <taxon>Siphonostomatoida</taxon>
        <taxon>Caligidae</taxon>
        <taxon>Lepeophtheirus</taxon>
    </lineage>
</organism>
<protein>
    <submittedName>
        <fullName evidence="1">Uncharacterized protein</fullName>
    </submittedName>
</protein>
<sequence length="67" mass="7777">MFSKSDCLIVMKPPLQESMKLDSIISDFLLLIYEHIERSCCPAPLLVNTLENYINMMMTRVVKIVEK</sequence>
<name>A0A0K2UNM2_LEPSM</name>
<proteinExistence type="predicted"/>
<dbReference type="EMBL" id="HACA01022314">
    <property type="protein sequence ID" value="CDW39675.1"/>
    <property type="molecule type" value="Transcribed_RNA"/>
</dbReference>
<reference evidence="1" key="1">
    <citation type="submission" date="2014-05" db="EMBL/GenBank/DDBJ databases">
        <authorList>
            <person name="Chronopoulou M."/>
        </authorList>
    </citation>
    <scope>NUCLEOTIDE SEQUENCE</scope>
    <source>
        <tissue evidence="1">Whole organism</tissue>
    </source>
</reference>
<accession>A0A0K2UNM2</accession>
<dbReference type="AlphaFoldDB" id="A0A0K2UNM2"/>